<evidence type="ECO:0000256" key="1">
    <source>
        <dbReference type="SAM" id="MobiDB-lite"/>
    </source>
</evidence>
<evidence type="ECO:0000313" key="3">
    <source>
        <dbReference type="Proteomes" id="UP000249453"/>
    </source>
</evidence>
<feature type="compositionally biased region" description="Basic and acidic residues" evidence="1">
    <location>
        <begin position="45"/>
        <end position="60"/>
    </location>
</feature>
<protein>
    <submittedName>
        <fullName evidence="2">Uncharacterized protein</fullName>
    </submittedName>
</protein>
<evidence type="ECO:0000313" key="2">
    <source>
        <dbReference type="EMBL" id="RAK30957.1"/>
    </source>
</evidence>
<dbReference type="OrthoDB" id="8452068at2"/>
<organism evidence="2 3">
    <name type="scientific">Falsochrobactrum ovis</name>
    <dbReference type="NCBI Taxonomy" id="1293442"/>
    <lineage>
        <taxon>Bacteria</taxon>
        <taxon>Pseudomonadati</taxon>
        <taxon>Pseudomonadota</taxon>
        <taxon>Alphaproteobacteria</taxon>
        <taxon>Hyphomicrobiales</taxon>
        <taxon>Brucellaceae</taxon>
        <taxon>Falsochrobactrum</taxon>
    </lineage>
</organism>
<gene>
    <name evidence="2" type="ORF">C7374_10393</name>
</gene>
<name>A0A364JWX0_9HYPH</name>
<accession>A0A364JWX0</accession>
<reference evidence="2 3" key="1">
    <citation type="submission" date="2018-06" db="EMBL/GenBank/DDBJ databases">
        <title>Genomic Encyclopedia of Type Strains, Phase IV (KMG-IV): sequencing the most valuable type-strain genomes for metagenomic binning, comparative biology and taxonomic classification.</title>
        <authorList>
            <person name="Goeker M."/>
        </authorList>
    </citation>
    <scope>NUCLEOTIDE SEQUENCE [LARGE SCALE GENOMIC DNA]</scope>
    <source>
        <strain evidence="2 3">DSM 26720</strain>
    </source>
</reference>
<dbReference type="AlphaFoldDB" id="A0A364JWX0"/>
<dbReference type="Proteomes" id="UP000249453">
    <property type="component" value="Unassembled WGS sequence"/>
</dbReference>
<dbReference type="EMBL" id="QLMK01000003">
    <property type="protein sequence ID" value="RAK30957.1"/>
    <property type="molecule type" value="Genomic_DNA"/>
</dbReference>
<dbReference type="RefSeq" id="WP_111574729.1">
    <property type="nucleotide sequence ID" value="NZ_JBHEEY010000002.1"/>
</dbReference>
<sequence>MSKEQPPGFKNKHHREHHTIDPTPGDPKDQQEKPTHEQSNSPGSETKKVPSEHYPDRSKD</sequence>
<proteinExistence type="predicted"/>
<keyword evidence="3" id="KW-1185">Reference proteome</keyword>
<comment type="caution">
    <text evidence="2">The sequence shown here is derived from an EMBL/GenBank/DDBJ whole genome shotgun (WGS) entry which is preliminary data.</text>
</comment>
<feature type="region of interest" description="Disordered" evidence="1">
    <location>
        <begin position="1"/>
        <end position="60"/>
    </location>
</feature>
<feature type="compositionally biased region" description="Basic and acidic residues" evidence="1">
    <location>
        <begin position="26"/>
        <end position="36"/>
    </location>
</feature>